<evidence type="ECO:0000313" key="2">
    <source>
        <dbReference type="Proteomes" id="UP000238220"/>
    </source>
</evidence>
<dbReference type="PANTHER" id="PTHR35399:SF2">
    <property type="entry name" value="DUF839 DOMAIN-CONTAINING PROTEIN"/>
    <property type="match status" value="1"/>
</dbReference>
<dbReference type="PANTHER" id="PTHR35399">
    <property type="entry name" value="SLR8030 PROTEIN"/>
    <property type="match status" value="1"/>
</dbReference>
<sequence>MTRLIAPALGPVSRREFLRTAFWTAGAAGTLGLAGCGSSDSSGDGGVPGESRFAGIGPLGAPDENGLRLPAGFSSRVIAVSGQPVSGSLNLWHVFPDGGATFPTPDGGWVYTSNSEFPLLGGVGAVKFDAQGGIVDSYRILNFTSANCAGGKTPWGTWLSCEETDSGRVHECDPQKSGNGTARPVLGIFKHEAVAVDPERRQLFLTEDTGDGRFYRVVPTAADWPPGAERPALQEGRLQVLRFSELGASQYPPEGFDLSRPRAVIWEDAVDPGEAQSGVRSRLGDAAPGTLFKGGEGLWYFKGLVYFSTKGDNRIWCYDTRARTLEAIYDFNKATGEDKILSGVDNLTVSEHGDVLVAEDGGDMQICVILPNRRVLPLLQVTNADGVPDTDSEITGPAFSPDGRRLYFSAQRSGRLGRAGSGITFEVTLPFSACPGGVCP</sequence>
<dbReference type="Gene3D" id="2.130.10.10">
    <property type="entry name" value="YVTN repeat-like/Quinoprotein amine dehydrogenase"/>
    <property type="match status" value="1"/>
</dbReference>
<gene>
    <name evidence="1" type="ORF">C3942_14780</name>
</gene>
<dbReference type="InterPro" id="IPR006311">
    <property type="entry name" value="TAT_signal"/>
</dbReference>
<dbReference type="RefSeq" id="WP_104231126.1">
    <property type="nucleotide sequence ID" value="NZ_PSNW01000008.1"/>
</dbReference>
<dbReference type="Pfam" id="PF05787">
    <property type="entry name" value="PhoX"/>
    <property type="match status" value="1"/>
</dbReference>
<comment type="caution">
    <text evidence="1">The sequence shown here is derived from an EMBL/GenBank/DDBJ whole genome shotgun (WGS) entry which is preliminary data.</text>
</comment>
<accession>A0A2S5TDW3</accession>
<dbReference type="SUPFAM" id="SSF75011">
    <property type="entry name" value="3-carboxy-cis,cis-mucoante lactonizing enzyme"/>
    <property type="match status" value="1"/>
</dbReference>
<dbReference type="InterPro" id="IPR015943">
    <property type="entry name" value="WD40/YVTN_repeat-like_dom_sf"/>
</dbReference>
<organism evidence="1 2">
    <name type="scientific">Solimonas fluminis</name>
    <dbReference type="NCBI Taxonomy" id="2086571"/>
    <lineage>
        <taxon>Bacteria</taxon>
        <taxon>Pseudomonadati</taxon>
        <taxon>Pseudomonadota</taxon>
        <taxon>Gammaproteobacteria</taxon>
        <taxon>Nevskiales</taxon>
        <taxon>Nevskiaceae</taxon>
        <taxon>Solimonas</taxon>
    </lineage>
</organism>
<proteinExistence type="predicted"/>
<dbReference type="OrthoDB" id="9801383at2"/>
<dbReference type="InterPro" id="IPR008557">
    <property type="entry name" value="PhoX"/>
</dbReference>
<dbReference type="PROSITE" id="PS51318">
    <property type="entry name" value="TAT"/>
    <property type="match status" value="1"/>
</dbReference>
<protein>
    <submittedName>
        <fullName evidence="1">Translocation protein TolB</fullName>
    </submittedName>
</protein>
<evidence type="ECO:0000313" key="1">
    <source>
        <dbReference type="EMBL" id="PPE73087.1"/>
    </source>
</evidence>
<dbReference type="Proteomes" id="UP000238220">
    <property type="component" value="Unassembled WGS sequence"/>
</dbReference>
<dbReference type="AlphaFoldDB" id="A0A2S5TDW3"/>
<name>A0A2S5TDW3_9GAMM</name>
<dbReference type="SUPFAM" id="SSF63825">
    <property type="entry name" value="YWTD domain"/>
    <property type="match status" value="1"/>
</dbReference>
<dbReference type="EMBL" id="PSNW01000008">
    <property type="protein sequence ID" value="PPE73087.1"/>
    <property type="molecule type" value="Genomic_DNA"/>
</dbReference>
<reference evidence="1 2" key="1">
    <citation type="submission" date="2018-02" db="EMBL/GenBank/DDBJ databases">
        <title>Genome sequencing of Solimonas sp. HR-BB.</title>
        <authorList>
            <person name="Lee Y."/>
            <person name="Jeon C.O."/>
        </authorList>
    </citation>
    <scope>NUCLEOTIDE SEQUENCE [LARGE SCALE GENOMIC DNA]</scope>
    <source>
        <strain evidence="1 2">HR-BB</strain>
    </source>
</reference>
<keyword evidence="2" id="KW-1185">Reference proteome</keyword>